<reference evidence="2" key="1">
    <citation type="submission" date="2018-12" db="EMBL/GenBank/DDBJ databases">
        <title>Tengunoibacter tsumagoiensis gen. nov., sp. nov., Dictyobacter kobayashii sp. nov., D. alpinus sp. nov., and D. joshuensis sp. nov. and description of Dictyobacteraceae fam. nov. within the order Ktedonobacterales isolated from Tengu-no-mugimeshi.</title>
        <authorList>
            <person name="Wang C.M."/>
            <person name="Zheng Y."/>
            <person name="Sakai Y."/>
            <person name="Toyoda A."/>
            <person name="Minakuchi Y."/>
            <person name="Abe K."/>
            <person name="Yokota A."/>
            <person name="Yabe S."/>
        </authorList>
    </citation>
    <scope>NUCLEOTIDE SEQUENCE [LARGE SCALE GENOMIC DNA]</scope>
    <source>
        <strain evidence="2">Uno3</strain>
    </source>
</reference>
<dbReference type="Proteomes" id="UP000287352">
    <property type="component" value="Unassembled WGS sequence"/>
</dbReference>
<organism evidence="1 2">
    <name type="scientific">Tengunoibacter tsumagoiensis</name>
    <dbReference type="NCBI Taxonomy" id="2014871"/>
    <lineage>
        <taxon>Bacteria</taxon>
        <taxon>Bacillati</taxon>
        <taxon>Chloroflexota</taxon>
        <taxon>Ktedonobacteria</taxon>
        <taxon>Ktedonobacterales</taxon>
        <taxon>Dictyobacteraceae</taxon>
        <taxon>Tengunoibacter</taxon>
    </lineage>
</organism>
<gene>
    <name evidence="1" type="ORF">KTT_49020</name>
</gene>
<keyword evidence="2" id="KW-1185">Reference proteome</keyword>
<accession>A0A402A7D6</accession>
<dbReference type="RefSeq" id="WP_126582556.1">
    <property type="nucleotide sequence ID" value="NZ_BIFR01000002.1"/>
</dbReference>
<proteinExistence type="predicted"/>
<protein>
    <submittedName>
        <fullName evidence="1">Uncharacterized protein</fullName>
    </submittedName>
</protein>
<dbReference type="AlphaFoldDB" id="A0A402A7D6"/>
<evidence type="ECO:0000313" key="1">
    <source>
        <dbReference type="EMBL" id="GCE15043.1"/>
    </source>
</evidence>
<dbReference type="EMBL" id="BIFR01000002">
    <property type="protein sequence ID" value="GCE15043.1"/>
    <property type="molecule type" value="Genomic_DNA"/>
</dbReference>
<evidence type="ECO:0000313" key="2">
    <source>
        <dbReference type="Proteomes" id="UP000287352"/>
    </source>
</evidence>
<name>A0A402A7D6_9CHLR</name>
<sequence>MRGKKFYCDIDGVLAVMLSQTGFKPFVEHYTKLLAIPDRLADYSDLIVHPVFQDWYSTHEEKGSN</sequence>
<comment type="caution">
    <text evidence="1">The sequence shown here is derived from an EMBL/GenBank/DDBJ whole genome shotgun (WGS) entry which is preliminary data.</text>
</comment>